<accession>A0A1H1GN54</accession>
<evidence type="ECO:0000259" key="4">
    <source>
        <dbReference type="Pfam" id="PF00535"/>
    </source>
</evidence>
<feature type="domain" description="Glycosyltransferase 2-like" evidence="4">
    <location>
        <begin position="35"/>
        <end position="159"/>
    </location>
</feature>
<evidence type="ECO:0000313" key="8">
    <source>
        <dbReference type="Proteomes" id="UP000255421"/>
    </source>
</evidence>
<evidence type="ECO:0000256" key="2">
    <source>
        <dbReference type="ARBA" id="ARBA00022676"/>
    </source>
</evidence>
<dbReference type="AlphaFoldDB" id="A0A1H1GN54"/>
<dbReference type="InterPro" id="IPR029044">
    <property type="entry name" value="Nucleotide-diphossugar_trans"/>
</dbReference>
<evidence type="ECO:0000313" key="7">
    <source>
        <dbReference type="Proteomes" id="UP000199289"/>
    </source>
</evidence>
<dbReference type="Proteomes" id="UP000199289">
    <property type="component" value="Unassembled WGS sequence"/>
</dbReference>
<sequence length="317" mass="34934">MSAATSSRVDELPAQYREMVGSSTERPLSAAPSASVVIVTYGTPRAVLRETLDALDEQTADDFEVIVVDNGVRFDLDELVERTERVSALVHLDGNYGVTVARNVGAEVAASDLLIFLDDDGIPDGDFVAAHRAAHDDGAVAVRGRVLPRSDSLYNRLQTWYDLGDERVPFTLNIEGNASIRRAAFREVSGFDESLSGRAGHEGIELTYRLLTSGYDREDIVYDPRPVIYHDYATDVRSYLRKRAAGRRRRRLLAATRPEVSKLAREYSKPTSSRSDRARGDRFALVCLDAMVRLTLAFTSLRKKVNLPGGRAGGGRA</sequence>
<keyword evidence="2" id="KW-0328">Glycosyltransferase</keyword>
<dbReference type="GO" id="GO:0016757">
    <property type="term" value="F:glycosyltransferase activity"/>
    <property type="evidence" value="ECO:0007669"/>
    <property type="project" value="UniProtKB-KW"/>
</dbReference>
<dbReference type="Gene3D" id="3.90.550.10">
    <property type="entry name" value="Spore Coat Polysaccharide Biosynthesis Protein SpsA, Chain A"/>
    <property type="match status" value="1"/>
</dbReference>
<dbReference type="OrthoDB" id="46222at2157"/>
<dbReference type="EMBL" id="FNKQ01000006">
    <property type="protein sequence ID" value="SDR14513.1"/>
    <property type="molecule type" value="Genomic_DNA"/>
</dbReference>
<protein>
    <submittedName>
        <fullName evidence="5 6">Glycosyltransferase</fullName>
    </submittedName>
</protein>
<dbReference type="PANTHER" id="PTHR43179">
    <property type="entry name" value="RHAMNOSYLTRANSFERASE WBBL"/>
    <property type="match status" value="1"/>
</dbReference>
<evidence type="ECO:0000313" key="5">
    <source>
        <dbReference type="EMBL" id="RDI69648.1"/>
    </source>
</evidence>
<dbReference type="SUPFAM" id="SSF53448">
    <property type="entry name" value="Nucleotide-diphospho-sugar transferases"/>
    <property type="match status" value="1"/>
</dbReference>
<evidence type="ECO:0000256" key="1">
    <source>
        <dbReference type="ARBA" id="ARBA00006739"/>
    </source>
</evidence>
<keyword evidence="8" id="KW-1185">Reference proteome</keyword>
<dbReference type="InterPro" id="IPR001173">
    <property type="entry name" value="Glyco_trans_2-like"/>
</dbReference>
<dbReference type="Pfam" id="PF00535">
    <property type="entry name" value="Glycos_transf_2"/>
    <property type="match status" value="1"/>
</dbReference>
<reference evidence="6" key="2">
    <citation type="submission" date="2016-10" db="EMBL/GenBank/DDBJ databases">
        <authorList>
            <person name="de Groot N.N."/>
        </authorList>
    </citation>
    <scope>NUCLEOTIDE SEQUENCE [LARGE SCALE GENOMIC DNA]</scope>
    <source>
        <strain evidence="6">CGMCC 1.12397</strain>
    </source>
</reference>
<reference evidence="7" key="1">
    <citation type="submission" date="2016-10" db="EMBL/GenBank/DDBJ databases">
        <authorList>
            <person name="Varghese N."/>
            <person name="Submissions S."/>
        </authorList>
    </citation>
    <scope>NUCLEOTIDE SEQUENCE [LARGE SCALE GENOMIC DNA]</scope>
    <source>
        <strain evidence="7">CGMCC 1.12397</strain>
    </source>
</reference>
<comment type="similarity">
    <text evidence="1">Belongs to the glycosyltransferase 2 family.</text>
</comment>
<reference evidence="5 8" key="3">
    <citation type="submission" date="2018-07" db="EMBL/GenBank/DDBJ databases">
        <title>Genome sequence of extremly halophilic archaeon Halopelagius longus strain BC12-B1.</title>
        <authorList>
            <person name="Zhang X."/>
        </authorList>
    </citation>
    <scope>NUCLEOTIDE SEQUENCE [LARGE SCALE GENOMIC DNA]</scope>
    <source>
        <strain evidence="5 8">BC12-B1</strain>
    </source>
</reference>
<dbReference type="EMBL" id="QQST01000004">
    <property type="protein sequence ID" value="RDI69648.1"/>
    <property type="molecule type" value="Genomic_DNA"/>
</dbReference>
<dbReference type="Proteomes" id="UP000255421">
    <property type="component" value="Unassembled WGS sequence"/>
</dbReference>
<keyword evidence="3 6" id="KW-0808">Transferase</keyword>
<dbReference type="RefSeq" id="WP_092539251.1">
    <property type="nucleotide sequence ID" value="NZ_FNKQ01000006.1"/>
</dbReference>
<organism evidence="6 7">
    <name type="scientific">Halopelagius longus</name>
    <dbReference type="NCBI Taxonomy" id="1236180"/>
    <lineage>
        <taxon>Archaea</taxon>
        <taxon>Methanobacteriati</taxon>
        <taxon>Methanobacteriota</taxon>
        <taxon>Stenosarchaea group</taxon>
        <taxon>Halobacteria</taxon>
        <taxon>Halobacteriales</taxon>
        <taxon>Haloferacaceae</taxon>
    </lineage>
</organism>
<dbReference type="PANTHER" id="PTHR43179:SF12">
    <property type="entry name" value="GALACTOFURANOSYLTRANSFERASE GLFT2"/>
    <property type="match status" value="1"/>
</dbReference>
<proteinExistence type="inferred from homology"/>
<name>A0A1H1GN54_9EURY</name>
<evidence type="ECO:0000256" key="3">
    <source>
        <dbReference type="ARBA" id="ARBA00022679"/>
    </source>
</evidence>
<gene>
    <name evidence="5" type="ORF">DWB78_17910</name>
    <name evidence="6" type="ORF">SAMN05216278_3776</name>
</gene>
<evidence type="ECO:0000313" key="6">
    <source>
        <dbReference type="EMBL" id="SDR14513.1"/>
    </source>
</evidence>